<protein>
    <submittedName>
        <fullName evidence="2">Uncharacterized protein</fullName>
    </submittedName>
</protein>
<feature type="compositionally biased region" description="Basic and acidic residues" evidence="1">
    <location>
        <begin position="197"/>
        <end position="207"/>
    </location>
</feature>
<feature type="compositionally biased region" description="Basic and acidic residues" evidence="1">
    <location>
        <begin position="51"/>
        <end position="74"/>
    </location>
</feature>
<keyword evidence="3" id="KW-1185">Reference proteome</keyword>
<feature type="compositionally biased region" description="Basic and acidic residues" evidence="1">
    <location>
        <begin position="227"/>
        <end position="242"/>
    </location>
</feature>
<sequence length="256" mass="28553">MEGAEADDAGGRVRAQRRHHPEHPVAAAGQVAPPLQVRVPALARPHLQPRPPRDDGPDPRRLPLHRLDLRREPQGLRQVPPVHRRARGPGRQRRRRRRGARDRPVGPGVALSRAPRAPLRHRVLQRPPPDPQLGPLGAGQDQLRRVQPRHRRAGRRAGPPDPGRDVHLRAPRAGPTPCPRRRIAVPALLLLPHLRVPERPRDEEHPQPRGVDLLVGDGGLDVQGVRVGERRRGDPARREQRRLPQGQAAPVPPSSR</sequence>
<comment type="caution">
    <text evidence="2">The sequence shown here is derived from an EMBL/GenBank/DDBJ whole genome shotgun (WGS) entry which is preliminary data.</text>
</comment>
<feature type="region of interest" description="Disordered" evidence="1">
    <location>
        <begin position="197"/>
        <end position="256"/>
    </location>
</feature>
<feature type="region of interest" description="Disordered" evidence="1">
    <location>
        <begin position="1"/>
        <end position="181"/>
    </location>
</feature>
<dbReference type="Proteomes" id="UP000823388">
    <property type="component" value="Chromosome 2N"/>
</dbReference>
<name>A0A8T0VSC4_PANVG</name>
<feature type="compositionally biased region" description="Basic residues" evidence="1">
    <location>
        <begin position="146"/>
        <end position="155"/>
    </location>
</feature>
<evidence type="ECO:0000313" key="3">
    <source>
        <dbReference type="Proteomes" id="UP000823388"/>
    </source>
</evidence>
<evidence type="ECO:0000313" key="2">
    <source>
        <dbReference type="EMBL" id="KAG2635383.1"/>
    </source>
</evidence>
<dbReference type="AlphaFoldDB" id="A0A8T0VSC4"/>
<feature type="compositionally biased region" description="Basic residues" evidence="1">
    <location>
        <begin position="82"/>
        <end position="100"/>
    </location>
</feature>
<evidence type="ECO:0000256" key="1">
    <source>
        <dbReference type="SAM" id="MobiDB-lite"/>
    </source>
</evidence>
<accession>A0A8T0VSC4</accession>
<proteinExistence type="predicted"/>
<organism evidence="2 3">
    <name type="scientific">Panicum virgatum</name>
    <name type="common">Blackwell switchgrass</name>
    <dbReference type="NCBI Taxonomy" id="38727"/>
    <lineage>
        <taxon>Eukaryota</taxon>
        <taxon>Viridiplantae</taxon>
        <taxon>Streptophyta</taxon>
        <taxon>Embryophyta</taxon>
        <taxon>Tracheophyta</taxon>
        <taxon>Spermatophyta</taxon>
        <taxon>Magnoliopsida</taxon>
        <taxon>Liliopsida</taxon>
        <taxon>Poales</taxon>
        <taxon>Poaceae</taxon>
        <taxon>PACMAD clade</taxon>
        <taxon>Panicoideae</taxon>
        <taxon>Panicodae</taxon>
        <taxon>Paniceae</taxon>
        <taxon>Panicinae</taxon>
        <taxon>Panicum</taxon>
        <taxon>Panicum sect. Hiantes</taxon>
    </lineage>
</organism>
<dbReference type="EMBL" id="CM029040">
    <property type="protein sequence ID" value="KAG2635383.1"/>
    <property type="molecule type" value="Genomic_DNA"/>
</dbReference>
<reference evidence="2 3" key="1">
    <citation type="submission" date="2020-05" db="EMBL/GenBank/DDBJ databases">
        <title>WGS assembly of Panicum virgatum.</title>
        <authorList>
            <person name="Lovell J.T."/>
            <person name="Jenkins J."/>
            <person name="Shu S."/>
            <person name="Juenger T.E."/>
            <person name="Schmutz J."/>
        </authorList>
    </citation>
    <scope>NUCLEOTIDE SEQUENCE [LARGE SCALE GENOMIC DNA]</scope>
    <source>
        <strain evidence="3">cv. AP13</strain>
    </source>
</reference>
<gene>
    <name evidence="2" type="ORF">PVAP13_2NG349403</name>
</gene>